<evidence type="ECO:0000256" key="3">
    <source>
        <dbReference type="SAM" id="Phobius"/>
    </source>
</evidence>
<evidence type="ECO:0000313" key="6">
    <source>
        <dbReference type="Proteomes" id="UP001476798"/>
    </source>
</evidence>
<evidence type="ECO:0000256" key="2">
    <source>
        <dbReference type="SAM" id="MobiDB-lite"/>
    </source>
</evidence>
<sequence length="193" mass="20858">MILLLMSVCKLLTWTVCDLYYSDHWSMLHTGLTGRSFLCLGVEGSGCEAVVSEILAAGPHHHVLLQRHFPVHCRRQDYVGLRGVFAVACAVFTLPVFGLLAFTFVPPLVSTIWLGVTYSFAAATLGTAMGLATSIQMVGIGVSNLIGGTLNKTTKRSGQAEGDSEREPLNQRQEEEEQNEANGSNVTSRSVNS</sequence>
<evidence type="ECO:0000313" key="5">
    <source>
        <dbReference type="EMBL" id="MEQ2178793.1"/>
    </source>
</evidence>
<gene>
    <name evidence="5" type="ORF">GOODEAATRI_017811</name>
</gene>
<accession>A0ABV0P5R9</accession>
<organism evidence="5 6">
    <name type="scientific">Goodea atripinnis</name>
    <dbReference type="NCBI Taxonomy" id="208336"/>
    <lineage>
        <taxon>Eukaryota</taxon>
        <taxon>Metazoa</taxon>
        <taxon>Chordata</taxon>
        <taxon>Craniata</taxon>
        <taxon>Vertebrata</taxon>
        <taxon>Euteleostomi</taxon>
        <taxon>Actinopterygii</taxon>
        <taxon>Neopterygii</taxon>
        <taxon>Teleostei</taxon>
        <taxon>Neoteleostei</taxon>
        <taxon>Acanthomorphata</taxon>
        <taxon>Ovalentaria</taxon>
        <taxon>Atherinomorphae</taxon>
        <taxon>Cyprinodontiformes</taxon>
        <taxon>Goodeidae</taxon>
        <taxon>Goodea</taxon>
    </lineage>
</organism>
<evidence type="ECO:0000256" key="1">
    <source>
        <dbReference type="ARBA" id="ARBA00004141"/>
    </source>
</evidence>
<dbReference type="Proteomes" id="UP001476798">
    <property type="component" value="Unassembled WGS sequence"/>
</dbReference>
<keyword evidence="3" id="KW-0472">Membrane</keyword>
<evidence type="ECO:0000256" key="4">
    <source>
        <dbReference type="SAM" id="SignalP"/>
    </source>
</evidence>
<comment type="subcellular location">
    <subcellularLocation>
        <location evidence="1">Membrane</location>
        <topology evidence="1">Multi-pass membrane protein</topology>
    </subcellularLocation>
</comment>
<proteinExistence type="predicted"/>
<dbReference type="EMBL" id="JAHRIO010061443">
    <property type="protein sequence ID" value="MEQ2178793.1"/>
    <property type="molecule type" value="Genomic_DNA"/>
</dbReference>
<keyword evidence="3" id="KW-1133">Transmembrane helix</keyword>
<dbReference type="InterPro" id="IPR036259">
    <property type="entry name" value="MFS_trans_sf"/>
</dbReference>
<feature type="transmembrane region" description="Helical" evidence="3">
    <location>
        <begin position="84"/>
        <end position="105"/>
    </location>
</feature>
<feature type="compositionally biased region" description="Polar residues" evidence="2">
    <location>
        <begin position="181"/>
        <end position="193"/>
    </location>
</feature>
<protein>
    <submittedName>
        <fullName evidence="5">Uncharacterized protein</fullName>
    </submittedName>
</protein>
<feature type="region of interest" description="Disordered" evidence="2">
    <location>
        <begin position="152"/>
        <end position="193"/>
    </location>
</feature>
<feature type="signal peptide" evidence="4">
    <location>
        <begin position="1"/>
        <end position="17"/>
    </location>
</feature>
<keyword evidence="4" id="KW-0732">Signal</keyword>
<keyword evidence="3" id="KW-0812">Transmembrane</keyword>
<feature type="chain" id="PRO_5046946668" evidence="4">
    <location>
        <begin position="18"/>
        <end position="193"/>
    </location>
</feature>
<feature type="compositionally biased region" description="Basic and acidic residues" evidence="2">
    <location>
        <begin position="163"/>
        <end position="173"/>
    </location>
</feature>
<reference evidence="5 6" key="1">
    <citation type="submission" date="2021-06" db="EMBL/GenBank/DDBJ databases">
        <authorList>
            <person name="Palmer J.M."/>
        </authorList>
    </citation>
    <scope>NUCLEOTIDE SEQUENCE [LARGE SCALE GENOMIC DNA]</scope>
    <source>
        <strain evidence="5 6">GA_2019</strain>
        <tissue evidence="5">Muscle</tissue>
    </source>
</reference>
<keyword evidence="6" id="KW-1185">Reference proteome</keyword>
<dbReference type="SUPFAM" id="SSF103473">
    <property type="entry name" value="MFS general substrate transporter"/>
    <property type="match status" value="1"/>
</dbReference>
<name>A0ABV0P5R9_9TELE</name>
<comment type="caution">
    <text evidence="5">The sequence shown here is derived from an EMBL/GenBank/DDBJ whole genome shotgun (WGS) entry which is preliminary data.</text>
</comment>